<keyword evidence="6 8" id="KW-0472">Membrane</keyword>
<dbReference type="InterPro" id="IPR020846">
    <property type="entry name" value="MFS_dom"/>
</dbReference>
<feature type="transmembrane region" description="Helical" evidence="8">
    <location>
        <begin position="57"/>
        <end position="76"/>
    </location>
</feature>
<keyword evidence="3" id="KW-1003">Cell membrane</keyword>
<dbReference type="SUPFAM" id="SSF46785">
    <property type="entry name" value="Winged helix' DNA-binding domain"/>
    <property type="match status" value="1"/>
</dbReference>
<dbReference type="RefSeq" id="WP_326706098.1">
    <property type="nucleotide sequence ID" value="NZ_CP108861.1"/>
</dbReference>
<dbReference type="InterPro" id="IPR036390">
    <property type="entry name" value="WH_DNA-bd_sf"/>
</dbReference>
<dbReference type="Gene3D" id="1.10.10.10">
    <property type="entry name" value="Winged helix-like DNA-binding domain superfamily/Winged helix DNA-binding domain"/>
    <property type="match status" value="1"/>
</dbReference>
<evidence type="ECO:0000256" key="3">
    <source>
        <dbReference type="ARBA" id="ARBA00022475"/>
    </source>
</evidence>
<evidence type="ECO:0000256" key="5">
    <source>
        <dbReference type="ARBA" id="ARBA00022989"/>
    </source>
</evidence>
<feature type="transmembrane region" description="Helical" evidence="8">
    <location>
        <begin position="408"/>
        <end position="427"/>
    </location>
</feature>
<dbReference type="InterPro" id="IPR036388">
    <property type="entry name" value="WH-like_DNA-bd_sf"/>
</dbReference>
<keyword evidence="5 8" id="KW-1133">Transmembrane helix</keyword>
<dbReference type="EMBL" id="CP109083">
    <property type="protein sequence ID" value="WSB07411.1"/>
    <property type="molecule type" value="Genomic_DNA"/>
</dbReference>
<dbReference type="PRINTS" id="PR01036">
    <property type="entry name" value="TCRTETB"/>
</dbReference>
<protein>
    <submittedName>
        <fullName evidence="10">MDR family MFS transporter</fullName>
    </submittedName>
</protein>
<dbReference type="CDD" id="cd17502">
    <property type="entry name" value="MFS_Azr1_MDR_like"/>
    <property type="match status" value="1"/>
</dbReference>
<name>A0ABZ1ETL1_9ACTN</name>
<reference evidence="10 11" key="1">
    <citation type="submission" date="2022-10" db="EMBL/GenBank/DDBJ databases">
        <title>The complete genomes of actinobacterial strains from the NBC collection.</title>
        <authorList>
            <person name="Joergensen T.S."/>
            <person name="Alvarez Arevalo M."/>
            <person name="Sterndorff E.B."/>
            <person name="Faurdal D."/>
            <person name="Vuksanovic O."/>
            <person name="Mourched A.-S."/>
            <person name="Charusanti P."/>
            <person name="Shaw S."/>
            <person name="Blin K."/>
            <person name="Weber T."/>
        </authorList>
    </citation>
    <scope>NUCLEOTIDE SEQUENCE [LARGE SCALE GENOMIC DNA]</scope>
    <source>
        <strain evidence="10 11">NBC 01792</strain>
    </source>
</reference>
<dbReference type="InterPro" id="IPR011701">
    <property type="entry name" value="MFS"/>
</dbReference>
<organism evidence="10 11">
    <name type="scientific">Streptomyces cyaneofuscatus</name>
    <dbReference type="NCBI Taxonomy" id="66883"/>
    <lineage>
        <taxon>Bacteria</taxon>
        <taxon>Bacillati</taxon>
        <taxon>Actinomycetota</taxon>
        <taxon>Actinomycetes</taxon>
        <taxon>Kitasatosporales</taxon>
        <taxon>Streptomycetaceae</taxon>
        <taxon>Streptomyces</taxon>
    </lineage>
</organism>
<evidence type="ECO:0000256" key="1">
    <source>
        <dbReference type="ARBA" id="ARBA00004651"/>
    </source>
</evidence>
<evidence type="ECO:0000313" key="11">
    <source>
        <dbReference type="Proteomes" id="UP001356428"/>
    </source>
</evidence>
<feature type="transmembrane region" description="Helical" evidence="8">
    <location>
        <begin position="482"/>
        <end position="500"/>
    </location>
</feature>
<feature type="transmembrane region" description="Helical" evidence="8">
    <location>
        <begin position="113"/>
        <end position="134"/>
    </location>
</feature>
<feature type="transmembrane region" description="Helical" evidence="8">
    <location>
        <begin position="20"/>
        <end position="45"/>
    </location>
</feature>
<dbReference type="Pfam" id="PF07690">
    <property type="entry name" value="MFS_1"/>
    <property type="match status" value="1"/>
</dbReference>
<sequence length="695" mass="74585">MAQQLSPPMVPGEGQSRRTVLVAIGALLLGMLLAALDQTIVSTALPTIVSELGGLDHLSWVVTAYLLAATAATPLWGKLGDQYGRKKLFQTAIVIFLIGSALCGMAQNMPQLIGFRALQGLGGGGLMVLSMAIVGDIVTPRERGKYQGLFGAVFGATSVLGPLLGGFFTQHLSWRWVFYINLPIGVVALLVIAAVLHIPVHREKHTIDYLGTFLIASVATCLILVASLGGTTWAWGSVQIIALAVLAAVLLIAFVAVERRAAEPVLPLKLFRVRTFSLVAVISFVIGFAMFGAMTYLPTFLQVVHGITPTMSGVHMLPMVLGLLLTSTASGQIVSRTGRWKVFPLAGTALTAAGLLLLHRLTPASSTWEMSLSFFVFGAGLGLVMQVLVLVVQNAVSYRDLGVATSGATFFRSIGASFGVAIFGTVFTNRLTGQLDSALAGQPLPPGVDAERLAADPRSIQMLPADLRPSILEAYSTSITDVFLYAAPVVLIAFVLAWFLREDKLRGSVTAPDTSQTLASNPVERSSYDECARALSVLATREGRREIYEKITARAGYDLLPAASWLLLRIKRHGTVEPARLAEVTPVPLRVITEAARQVEGRGLARREGLQMILTESGAEAVVRLSQAREDSLAELLGDWWGPERPTDLVKLVAELTAEVSGSSKERPHTPAPPRDHAADRHHDIDHPDHRDHRP</sequence>
<evidence type="ECO:0000256" key="8">
    <source>
        <dbReference type="SAM" id="Phobius"/>
    </source>
</evidence>
<feature type="transmembrane region" description="Helical" evidence="8">
    <location>
        <begin position="342"/>
        <end position="362"/>
    </location>
</feature>
<feature type="transmembrane region" description="Helical" evidence="8">
    <location>
        <begin position="146"/>
        <end position="164"/>
    </location>
</feature>
<feature type="transmembrane region" description="Helical" evidence="8">
    <location>
        <begin position="176"/>
        <end position="197"/>
    </location>
</feature>
<feature type="transmembrane region" description="Helical" evidence="8">
    <location>
        <begin position="317"/>
        <end position="335"/>
    </location>
</feature>
<keyword evidence="4 8" id="KW-0812">Transmembrane</keyword>
<feature type="transmembrane region" description="Helical" evidence="8">
    <location>
        <begin position="88"/>
        <end position="107"/>
    </location>
</feature>
<comment type="subcellular location">
    <subcellularLocation>
        <location evidence="1">Cell membrane</location>
        <topology evidence="1">Multi-pass membrane protein</topology>
    </subcellularLocation>
</comment>
<feature type="transmembrane region" description="Helical" evidence="8">
    <location>
        <begin position="209"/>
        <end position="228"/>
    </location>
</feature>
<dbReference type="SUPFAM" id="SSF103473">
    <property type="entry name" value="MFS general substrate transporter"/>
    <property type="match status" value="1"/>
</dbReference>
<dbReference type="NCBIfam" id="TIGR00711">
    <property type="entry name" value="efflux_EmrB"/>
    <property type="match status" value="1"/>
</dbReference>
<accession>A0ABZ1ETL1</accession>
<dbReference type="PANTHER" id="PTHR23501:SF197">
    <property type="entry name" value="COMD"/>
    <property type="match status" value="1"/>
</dbReference>
<dbReference type="PANTHER" id="PTHR23501">
    <property type="entry name" value="MAJOR FACILITATOR SUPERFAMILY"/>
    <property type="match status" value="1"/>
</dbReference>
<dbReference type="InterPro" id="IPR004638">
    <property type="entry name" value="EmrB-like"/>
</dbReference>
<dbReference type="InterPro" id="IPR006311">
    <property type="entry name" value="TAT_signal"/>
</dbReference>
<evidence type="ECO:0000256" key="6">
    <source>
        <dbReference type="ARBA" id="ARBA00023136"/>
    </source>
</evidence>
<feature type="transmembrane region" description="Helical" evidence="8">
    <location>
        <begin position="278"/>
        <end position="297"/>
    </location>
</feature>
<keyword evidence="11" id="KW-1185">Reference proteome</keyword>
<dbReference type="PROSITE" id="PS50850">
    <property type="entry name" value="MFS"/>
    <property type="match status" value="1"/>
</dbReference>
<evidence type="ECO:0000256" key="2">
    <source>
        <dbReference type="ARBA" id="ARBA00022448"/>
    </source>
</evidence>
<dbReference type="Gene3D" id="1.20.1720.10">
    <property type="entry name" value="Multidrug resistance protein D"/>
    <property type="match status" value="1"/>
</dbReference>
<feature type="domain" description="Major facilitator superfamily (MFS) profile" evidence="9">
    <location>
        <begin position="23"/>
        <end position="505"/>
    </location>
</feature>
<feature type="transmembrane region" description="Helical" evidence="8">
    <location>
        <begin position="374"/>
        <end position="396"/>
    </location>
</feature>
<dbReference type="Proteomes" id="UP001356428">
    <property type="component" value="Chromosome"/>
</dbReference>
<evidence type="ECO:0000259" key="9">
    <source>
        <dbReference type="PROSITE" id="PS50850"/>
    </source>
</evidence>
<feature type="region of interest" description="Disordered" evidence="7">
    <location>
        <begin position="659"/>
        <end position="695"/>
    </location>
</feature>
<gene>
    <name evidence="10" type="ORF">OG849_09170</name>
</gene>
<feature type="compositionally biased region" description="Basic and acidic residues" evidence="7">
    <location>
        <begin position="664"/>
        <end position="695"/>
    </location>
</feature>
<keyword evidence="2" id="KW-0813">Transport</keyword>
<dbReference type="PROSITE" id="PS51318">
    <property type="entry name" value="TAT"/>
    <property type="match status" value="1"/>
</dbReference>
<evidence type="ECO:0000313" key="10">
    <source>
        <dbReference type="EMBL" id="WSB07411.1"/>
    </source>
</evidence>
<evidence type="ECO:0000256" key="7">
    <source>
        <dbReference type="SAM" id="MobiDB-lite"/>
    </source>
</evidence>
<feature type="transmembrane region" description="Helical" evidence="8">
    <location>
        <begin position="234"/>
        <end position="257"/>
    </location>
</feature>
<evidence type="ECO:0000256" key="4">
    <source>
        <dbReference type="ARBA" id="ARBA00022692"/>
    </source>
</evidence>
<proteinExistence type="predicted"/>
<dbReference type="Gene3D" id="1.20.1250.20">
    <property type="entry name" value="MFS general substrate transporter like domains"/>
    <property type="match status" value="1"/>
</dbReference>
<dbReference type="InterPro" id="IPR036259">
    <property type="entry name" value="MFS_trans_sf"/>
</dbReference>